<evidence type="ECO:0000313" key="4">
    <source>
        <dbReference type="Proteomes" id="UP000189681"/>
    </source>
</evidence>
<dbReference type="Proteomes" id="UP000189681">
    <property type="component" value="Unassembled WGS sequence"/>
</dbReference>
<gene>
    <name evidence="3" type="ORF">AYP45_13880</name>
</gene>
<dbReference type="EMBL" id="AYTS01000129">
    <property type="protein sequence ID" value="OOP55596.1"/>
    <property type="molecule type" value="Genomic_DNA"/>
</dbReference>
<feature type="transmembrane region" description="Helical" evidence="2">
    <location>
        <begin position="328"/>
        <end position="347"/>
    </location>
</feature>
<keyword evidence="2" id="KW-0472">Membrane</keyword>
<comment type="caution">
    <text evidence="3">The sequence shown here is derived from an EMBL/GenBank/DDBJ whole genome shotgun (WGS) entry which is preliminary data.</text>
</comment>
<proteinExistence type="predicted"/>
<dbReference type="CDD" id="cd18774">
    <property type="entry name" value="PDC2_HK_sensor"/>
    <property type="match status" value="1"/>
</dbReference>
<feature type="compositionally biased region" description="Polar residues" evidence="1">
    <location>
        <begin position="434"/>
        <end position="455"/>
    </location>
</feature>
<feature type="compositionally biased region" description="Basic and acidic residues" evidence="1">
    <location>
        <begin position="457"/>
        <end position="471"/>
    </location>
</feature>
<sequence length="471" mass="52812">MMRMFKEGRVFIVAMFVFLGLFPLVLFKMLAFPKASEELMQGVQRNLEGFLNKQKDMLTILWDERKSHARAISDTIQSEFLIRGDEDFASLASGRNEHEYLRLKTQLECSKADYGYKGIFICDAAGTIQLTTENEKPLIGVNIMKEKPFRNVQETLYDGKTYISDVIHYSVNTVAEGGKADDSPSLFISYPIKGENHDVIGAVLLWMDASMLNNGMRNVAWGKTGEAYLVNKDGIMLTQSRFSDQIKNTDDICKTCHKVADPTTTLLTKGVKRCITGKTTGYDLKGYRDYDGLRVVGAWTWLKDLNMGLIVEIDADEALGVVDNINSLIRPLMVAMIIPAFILAMLICRKLSTGFVLKDMTLPTKTALGVTGIIMVGFIIAIIDGYELRKERGYLREQKYKVQNPLGVFGSLVTQRDEDFIRDHISKLKGGLPTSKSENTSPGSKESEVITNDDNQTPEKSESVKTWEIKP</sequence>
<feature type="transmembrane region" description="Helical" evidence="2">
    <location>
        <begin position="367"/>
        <end position="386"/>
    </location>
</feature>
<evidence type="ECO:0000313" key="3">
    <source>
        <dbReference type="EMBL" id="OOP55596.1"/>
    </source>
</evidence>
<evidence type="ECO:0008006" key="5">
    <source>
        <dbReference type="Google" id="ProtNLM"/>
    </source>
</evidence>
<reference evidence="3 4" key="1">
    <citation type="journal article" date="2017" name="Water Res.">
        <title>Discovery and metagenomic analysis of an anammox bacterial enrichment related to Candidatus "Brocadia caroliniensis" in a full-scale glycerol-fed nitritation-denitritation separate centrate treatment process.</title>
        <authorList>
            <person name="Park H."/>
            <person name="Brotto A.C."/>
            <person name="van Loosdrecht M.C."/>
            <person name="Chandran K."/>
        </authorList>
    </citation>
    <scope>NUCLEOTIDE SEQUENCE [LARGE SCALE GENOMIC DNA]</scope>
    <source>
        <strain evidence="3">26THWARD</strain>
    </source>
</reference>
<dbReference type="AlphaFoldDB" id="A0A1V4AR67"/>
<feature type="region of interest" description="Disordered" evidence="1">
    <location>
        <begin position="429"/>
        <end position="471"/>
    </location>
</feature>
<keyword evidence="2" id="KW-0812">Transmembrane</keyword>
<keyword evidence="2" id="KW-1133">Transmembrane helix</keyword>
<evidence type="ECO:0000256" key="1">
    <source>
        <dbReference type="SAM" id="MobiDB-lite"/>
    </source>
</evidence>
<protein>
    <recommendedName>
        <fullName evidence="5">Cache domain-containing protein</fullName>
    </recommendedName>
</protein>
<dbReference type="Gene3D" id="3.30.450.20">
    <property type="entry name" value="PAS domain"/>
    <property type="match status" value="1"/>
</dbReference>
<organism evidence="3 4">
    <name type="scientific">Candidatus Brocadia carolinensis</name>
    <dbReference type="NCBI Taxonomy" id="1004156"/>
    <lineage>
        <taxon>Bacteria</taxon>
        <taxon>Pseudomonadati</taxon>
        <taxon>Planctomycetota</taxon>
        <taxon>Candidatus Brocadiia</taxon>
        <taxon>Candidatus Brocadiales</taxon>
        <taxon>Candidatus Brocadiaceae</taxon>
        <taxon>Candidatus Brocadia</taxon>
    </lineage>
</organism>
<dbReference type="STRING" id="1004156.AYP45_13880"/>
<evidence type="ECO:0000256" key="2">
    <source>
        <dbReference type="SAM" id="Phobius"/>
    </source>
</evidence>
<accession>A0A1V4AR67</accession>
<name>A0A1V4AR67_9BACT</name>